<evidence type="ECO:0000259" key="7">
    <source>
        <dbReference type="PROSITE" id="PS50203"/>
    </source>
</evidence>
<dbReference type="PANTHER" id="PTHR10183:SF379">
    <property type="entry name" value="CALPAIN-5"/>
    <property type="match status" value="1"/>
</dbReference>
<dbReference type="STRING" id="436010.A0A166RHN3"/>
<keyword evidence="4 6" id="KW-0788">Thiol protease</keyword>
<dbReference type="PROSITE" id="PS50203">
    <property type="entry name" value="CALPAIN_CAT"/>
    <property type="match status" value="1"/>
</dbReference>
<evidence type="ECO:0000313" key="8">
    <source>
        <dbReference type="EMBL" id="KZP28279.1"/>
    </source>
</evidence>
<dbReference type="Proteomes" id="UP000076532">
    <property type="component" value="Unassembled WGS sequence"/>
</dbReference>
<evidence type="ECO:0000256" key="4">
    <source>
        <dbReference type="ARBA" id="ARBA00022807"/>
    </source>
</evidence>
<sequence>MAFHGICALDRSSIYGSPKKDSKGAHITCAQRSFAIHNPTLASAIMPPPTVLQKANARAAKTVEKQQQRHRAGLFVTAEYEKATARCLAKVQSIAKDCKSRNFRFRDISWDLEKTRHTCLHTPDVTPDEPKYTPAAVRRVSQIFKNPVFFEGGRASADVVQGACDDCGFLSAIAAVSTREGLIEKLCVARDEKVGIYGFIFCVDGDWRDVIIDDQLFIKSPRWESLDAKQQALYHGDRDKYEGVGRKGSSILYFAKSRSENETWVPLIEKAFAKLHGDYQSLIGQSTNEAIEDLTGGISDSIYLNDIMDPDLFWEKYLLRASDDMLFSCFIDAPKGTPTNSSYVRGIVMDHAYAVLKAIEFRGKRFLKIRNPWGKSEWKGRWSDGSEEWNGEWLDALKALDHSFGDDGVFVMEYCDFLEHWEGIERTQLFNSTWVQSSQWLNVRSRPLPSAWQFGDVSYTFRVDEFTDAIIALSQSDRRLYAPVQSAAEWSFDFKLFKKGEAEIVGSSTYSYALTRSAVLNTRLQPGDYVVHVRLSRWVNGTQQEKIEKFNAWPIKKMIGVWSRLARSQSIAANFNPK</sequence>
<dbReference type="Gene3D" id="3.90.70.10">
    <property type="entry name" value="Cysteine proteinases"/>
    <property type="match status" value="1"/>
</dbReference>
<dbReference type="OrthoDB" id="424753at2759"/>
<evidence type="ECO:0000256" key="3">
    <source>
        <dbReference type="ARBA" id="ARBA00022801"/>
    </source>
</evidence>
<dbReference type="PANTHER" id="PTHR10183">
    <property type="entry name" value="CALPAIN"/>
    <property type="match status" value="1"/>
</dbReference>
<dbReference type="EMBL" id="KV417504">
    <property type="protein sequence ID" value="KZP28279.1"/>
    <property type="molecule type" value="Genomic_DNA"/>
</dbReference>
<feature type="domain" description="Calpain catalytic" evidence="7">
    <location>
        <begin position="138"/>
        <end position="430"/>
    </location>
</feature>
<comment type="similarity">
    <text evidence="1">Belongs to the peptidase C2 family.</text>
</comment>
<feature type="active site" evidence="5 6">
    <location>
        <position position="167"/>
    </location>
</feature>
<protein>
    <submittedName>
        <fullName evidence="8">Cysteine proteinase</fullName>
    </submittedName>
</protein>
<keyword evidence="3 6" id="KW-0378">Hydrolase</keyword>
<dbReference type="InterPro" id="IPR038765">
    <property type="entry name" value="Papain-like_cys_pep_sf"/>
</dbReference>
<evidence type="ECO:0000256" key="2">
    <source>
        <dbReference type="ARBA" id="ARBA00022670"/>
    </source>
</evidence>
<evidence type="ECO:0000256" key="1">
    <source>
        <dbReference type="ARBA" id="ARBA00007623"/>
    </source>
</evidence>
<evidence type="ECO:0000313" key="9">
    <source>
        <dbReference type="Proteomes" id="UP000076532"/>
    </source>
</evidence>
<dbReference type="SUPFAM" id="SSF54001">
    <property type="entry name" value="Cysteine proteinases"/>
    <property type="match status" value="1"/>
</dbReference>
<dbReference type="GO" id="GO:0006508">
    <property type="term" value="P:proteolysis"/>
    <property type="evidence" value="ECO:0007669"/>
    <property type="project" value="UniProtKB-KW"/>
</dbReference>
<reference evidence="8 9" key="1">
    <citation type="journal article" date="2016" name="Mol. Biol. Evol.">
        <title>Comparative Genomics of Early-Diverging Mushroom-Forming Fungi Provides Insights into the Origins of Lignocellulose Decay Capabilities.</title>
        <authorList>
            <person name="Nagy L.G."/>
            <person name="Riley R."/>
            <person name="Tritt A."/>
            <person name="Adam C."/>
            <person name="Daum C."/>
            <person name="Floudas D."/>
            <person name="Sun H."/>
            <person name="Yadav J.S."/>
            <person name="Pangilinan J."/>
            <person name="Larsson K.H."/>
            <person name="Matsuura K."/>
            <person name="Barry K."/>
            <person name="Labutti K."/>
            <person name="Kuo R."/>
            <person name="Ohm R.A."/>
            <person name="Bhattacharya S.S."/>
            <person name="Shirouzu T."/>
            <person name="Yoshinaga Y."/>
            <person name="Martin F.M."/>
            <person name="Grigoriev I.V."/>
            <person name="Hibbett D.S."/>
        </authorList>
    </citation>
    <scope>NUCLEOTIDE SEQUENCE [LARGE SCALE GENOMIC DNA]</scope>
    <source>
        <strain evidence="8 9">CBS 109695</strain>
    </source>
</reference>
<dbReference type="GO" id="GO:0004198">
    <property type="term" value="F:calcium-dependent cysteine-type endopeptidase activity"/>
    <property type="evidence" value="ECO:0007669"/>
    <property type="project" value="InterPro"/>
</dbReference>
<dbReference type="CDD" id="cd00044">
    <property type="entry name" value="CysPc"/>
    <property type="match status" value="1"/>
</dbReference>
<dbReference type="InterPro" id="IPR001300">
    <property type="entry name" value="Peptidase_C2_calpain_cat"/>
</dbReference>
<evidence type="ECO:0000256" key="6">
    <source>
        <dbReference type="PROSITE-ProRule" id="PRU00239"/>
    </source>
</evidence>
<evidence type="ECO:0000256" key="5">
    <source>
        <dbReference type="PIRSR" id="PIRSR622684-1"/>
    </source>
</evidence>
<feature type="active site" evidence="5 6">
    <location>
        <position position="351"/>
    </location>
</feature>
<dbReference type="SMART" id="SM00230">
    <property type="entry name" value="CysPc"/>
    <property type="match status" value="1"/>
</dbReference>
<dbReference type="AlphaFoldDB" id="A0A166RHN3"/>
<feature type="active site" evidence="5 6">
    <location>
        <position position="371"/>
    </location>
</feature>
<keyword evidence="2 6" id="KW-0645">Protease</keyword>
<proteinExistence type="inferred from homology"/>
<dbReference type="Pfam" id="PF00648">
    <property type="entry name" value="Peptidase_C2"/>
    <property type="match status" value="1"/>
</dbReference>
<keyword evidence="9" id="KW-1185">Reference proteome</keyword>
<name>A0A166RHN3_9AGAM</name>
<organism evidence="8 9">
    <name type="scientific">Athelia psychrophila</name>
    <dbReference type="NCBI Taxonomy" id="1759441"/>
    <lineage>
        <taxon>Eukaryota</taxon>
        <taxon>Fungi</taxon>
        <taxon>Dikarya</taxon>
        <taxon>Basidiomycota</taxon>
        <taxon>Agaricomycotina</taxon>
        <taxon>Agaricomycetes</taxon>
        <taxon>Agaricomycetidae</taxon>
        <taxon>Atheliales</taxon>
        <taxon>Atheliaceae</taxon>
        <taxon>Athelia</taxon>
    </lineage>
</organism>
<accession>A0A166RHN3</accession>
<dbReference type="PRINTS" id="PR00704">
    <property type="entry name" value="CALPAIN"/>
</dbReference>
<gene>
    <name evidence="8" type="ORF">FIBSPDRAFT_729351</name>
</gene>
<dbReference type="InterPro" id="IPR022684">
    <property type="entry name" value="Calpain_cysteine_protease"/>
</dbReference>